<dbReference type="Proteomes" id="UP000230405">
    <property type="component" value="Unassembled WGS sequence"/>
</dbReference>
<dbReference type="EMBL" id="PFPO01000013">
    <property type="protein sequence ID" value="PIZ99728.1"/>
    <property type="molecule type" value="Genomic_DNA"/>
</dbReference>
<dbReference type="Gene3D" id="3.30.920.30">
    <property type="entry name" value="Hypothetical protein"/>
    <property type="match status" value="1"/>
</dbReference>
<evidence type="ECO:0008006" key="3">
    <source>
        <dbReference type="Google" id="ProtNLM"/>
    </source>
</evidence>
<proteinExistence type="predicted"/>
<organism evidence="1 2">
    <name type="scientific">Candidatus Komeilibacteria bacterium CG_4_10_14_0_2_um_filter_37_10</name>
    <dbReference type="NCBI Taxonomy" id="1974470"/>
    <lineage>
        <taxon>Bacteria</taxon>
        <taxon>Candidatus Komeiliibacteriota</taxon>
    </lineage>
</organism>
<comment type="caution">
    <text evidence="1">The sequence shown here is derived from an EMBL/GenBank/DDBJ whole genome shotgun (WGS) entry which is preliminary data.</text>
</comment>
<evidence type="ECO:0000313" key="2">
    <source>
        <dbReference type="Proteomes" id="UP000230405"/>
    </source>
</evidence>
<dbReference type="SUPFAM" id="SSF54786">
    <property type="entry name" value="YcfA/nrd intein domain"/>
    <property type="match status" value="1"/>
</dbReference>
<gene>
    <name evidence="1" type="ORF">COX77_00620</name>
</gene>
<evidence type="ECO:0000313" key="1">
    <source>
        <dbReference type="EMBL" id="PIZ99728.1"/>
    </source>
</evidence>
<reference evidence="2" key="1">
    <citation type="submission" date="2017-09" db="EMBL/GenBank/DDBJ databases">
        <title>Depth-based differentiation of microbial function through sediment-hosted aquifers and enrichment of novel symbionts in the deep terrestrial subsurface.</title>
        <authorList>
            <person name="Probst A.J."/>
            <person name="Ladd B."/>
            <person name="Jarett J.K."/>
            <person name="Geller-Mcgrath D.E."/>
            <person name="Sieber C.M.K."/>
            <person name="Emerson J.B."/>
            <person name="Anantharaman K."/>
            <person name="Thomas B.C."/>
            <person name="Malmstrom R."/>
            <person name="Stieglmeier M."/>
            <person name="Klingl A."/>
            <person name="Woyke T."/>
            <person name="Ryan C.M."/>
            <person name="Banfield J.F."/>
        </authorList>
    </citation>
    <scope>NUCLEOTIDE SEQUENCE [LARGE SCALE GENOMIC DNA]</scope>
</reference>
<dbReference type="AlphaFoldDB" id="A0A2M7VGE1"/>
<protein>
    <recommendedName>
        <fullName evidence="3">Type II toxin-antitoxin system HicA family toxin</fullName>
    </recommendedName>
</protein>
<accession>A0A2M7VGE1</accession>
<sequence>MPSLSQLPGEIKRNKLTKALVRLGFNIDKKGGNGSHYKATWPSNQKSVTLPSYINKNTLYYLLREIENISQLSWTDIKEKL</sequence>
<name>A0A2M7VGE1_9BACT</name>
<dbReference type="InterPro" id="IPR038570">
    <property type="entry name" value="HicA_sf"/>
</dbReference>